<dbReference type="OrthoDB" id="269872at2759"/>
<sequence>MRQCSRSALTTILFNIARHSTSFTKTHNMQTVSTRYVPTDEEETEIELPLVELTELEMKALPKTFTRSLARESCLSTKERQQLTQMIFDTHYAANGKGKEDRAMWYQSSLELQWLEEWAFEQGWKEKDEIRRNVKKAVLQRVDLHKPLAYIIGHQPFYGCHIRCSPPLLCPRPETEMWTHWFVRNHLDVATEKTKKATTTTTTTTTATNVSLPPLRVLDMCCGTGCVGIAIAKHVSQAEIVAVDILDEAVKASEENAKINGIDSSRYKVIKSDMFKTFLEPDSVLYNSDNGEEKCKAEKGEVNKTQKKPILSKSYLGSFDIIVSNPPYVLPEQYVDLPPGIKLWESKIALVGDPQREQQQYLYFQELCELGAAALKAKRRRPAAFAEVPNFVMEVGLQAECVASLMERSGLWEDVQLHLDYAQQPRWISARSIH</sequence>
<proteinExistence type="predicted"/>
<dbReference type="PANTHER" id="PTHR18895:SF74">
    <property type="entry name" value="MTRF1L RELEASE FACTOR GLUTAMINE METHYLTRANSFERASE"/>
    <property type="match status" value="1"/>
</dbReference>
<reference evidence="2 3" key="1">
    <citation type="submission" date="2017-03" db="EMBL/GenBank/DDBJ databases">
        <title>An alternative strategy for trypanosome survival in the mammalian bloodstream revealed through genome and transcriptome analysis of the ubiquitous bovine parasite Trypanosoma (Megatrypanum) theileri.</title>
        <authorList>
            <person name="Kelly S."/>
            <person name="Ivens A."/>
            <person name="Mott A."/>
            <person name="O'Neill E."/>
            <person name="Emms D."/>
            <person name="Macleod O."/>
            <person name="Voorheis P."/>
            <person name="Matthews J."/>
            <person name="Matthews K."/>
            <person name="Carrington M."/>
        </authorList>
    </citation>
    <scope>NUCLEOTIDE SEQUENCE [LARGE SCALE GENOMIC DNA]</scope>
    <source>
        <strain evidence="2">Edinburgh</strain>
    </source>
</reference>
<dbReference type="EMBL" id="NBCO01000008">
    <property type="protein sequence ID" value="ORC90387.1"/>
    <property type="molecule type" value="Genomic_DNA"/>
</dbReference>
<dbReference type="Pfam" id="PF05175">
    <property type="entry name" value="MTS"/>
    <property type="match status" value="1"/>
</dbReference>
<dbReference type="InterPro" id="IPR002052">
    <property type="entry name" value="DNA_methylase_N6_adenine_CS"/>
</dbReference>
<dbReference type="PROSITE" id="PS00092">
    <property type="entry name" value="N6_MTASE"/>
    <property type="match status" value="1"/>
</dbReference>
<dbReference type="Proteomes" id="UP000192257">
    <property type="component" value="Unassembled WGS sequence"/>
</dbReference>
<evidence type="ECO:0000313" key="3">
    <source>
        <dbReference type="Proteomes" id="UP000192257"/>
    </source>
</evidence>
<dbReference type="STRING" id="67003.A0A1X0P0C0"/>
<comment type="caution">
    <text evidence="2">The sequence shown here is derived from an EMBL/GenBank/DDBJ whole genome shotgun (WGS) entry which is preliminary data.</text>
</comment>
<dbReference type="PANTHER" id="PTHR18895">
    <property type="entry name" value="HEMK METHYLTRANSFERASE"/>
    <property type="match status" value="1"/>
</dbReference>
<keyword evidence="2" id="KW-0489">Methyltransferase</keyword>
<protein>
    <submittedName>
        <fullName evidence="2">Methyltransferase</fullName>
    </submittedName>
</protein>
<accession>A0A1X0P0C0</accession>
<gene>
    <name evidence="2" type="ORF">TM35_000081850</name>
</gene>
<organism evidence="2 3">
    <name type="scientific">Trypanosoma theileri</name>
    <dbReference type="NCBI Taxonomy" id="67003"/>
    <lineage>
        <taxon>Eukaryota</taxon>
        <taxon>Discoba</taxon>
        <taxon>Euglenozoa</taxon>
        <taxon>Kinetoplastea</taxon>
        <taxon>Metakinetoplastina</taxon>
        <taxon>Trypanosomatida</taxon>
        <taxon>Trypanosomatidae</taxon>
        <taxon>Trypanosoma</taxon>
    </lineage>
</organism>
<dbReference type="InterPro" id="IPR050320">
    <property type="entry name" value="N5-glutamine_MTase"/>
</dbReference>
<dbReference type="GO" id="GO:0003676">
    <property type="term" value="F:nucleic acid binding"/>
    <property type="evidence" value="ECO:0007669"/>
    <property type="project" value="InterPro"/>
</dbReference>
<evidence type="ECO:0000259" key="1">
    <source>
        <dbReference type="Pfam" id="PF05175"/>
    </source>
</evidence>
<dbReference type="GO" id="GO:0008757">
    <property type="term" value="F:S-adenosylmethionine-dependent methyltransferase activity"/>
    <property type="evidence" value="ECO:0007669"/>
    <property type="project" value="UniProtKB-ARBA"/>
</dbReference>
<keyword evidence="3" id="KW-1185">Reference proteome</keyword>
<dbReference type="VEuPathDB" id="TriTrypDB:TM35_000081850"/>
<evidence type="ECO:0000313" key="2">
    <source>
        <dbReference type="EMBL" id="ORC90387.1"/>
    </source>
</evidence>
<dbReference type="GeneID" id="39983830"/>
<dbReference type="AlphaFoldDB" id="A0A1X0P0C0"/>
<dbReference type="RefSeq" id="XP_028884453.1">
    <property type="nucleotide sequence ID" value="XM_029024050.1"/>
</dbReference>
<feature type="domain" description="Methyltransferase small" evidence="1">
    <location>
        <begin position="216"/>
        <end position="283"/>
    </location>
</feature>
<dbReference type="Gene3D" id="3.40.50.150">
    <property type="entry name" value="Vaccinia Virus protein VP39"/>
    <property type="match status" value="1"/>
</dbReference>
<dbReference type="CDD" id="cd02440">
    <property type="entry name" value="AdoMet_MTases"/>
    <property type="match status" value="1"/>
</dbReference>
<dbReference type="InterPro" id="IPR029063">
    <property type="entry name" value="SAM-dependent_MTases_sf"/>
</dbReference>
<keyword evidence="2" id="KW-0808">Transferase</keyword>
<dbReference type="GO" id="GO:0032259">
    <property type="term" value="P:methylation"/>
    <property type="evidence" value="ECO:0007669"/>
    <property type="project" value="UniProtKB-KW"/>
</dbReference>
<dbReference type="InterPro" id="IPR007848">
    <property type="entry name" value="Small_mtfrase_dom"/>
</dbReference>
<dbReference type="SUPFAM" id="SSF53335">
    <property type="entry name" value="S-adenosyl-L-methionine-dependent methyltransferases"/>
    <property type="match status" value="1"/>
</dbReference>
<dbReference type="GO" id="GO:0005739">
    <property type="term" value="C:mitochondrion"/>
    <property type="evidence" value="ECO:0007669"/>
    <property type="project" value="TreeGrafter"/>
</dbReference>
<name>A0A1X0P0C0_9TRYP</name>